<evidence type="ECO:0000256" key="1">
    <source>
        <dbReference type="SAM" id="MobiDB-lite"/>
    </source>
</evidence>
<keyword evidence="3" id="KW-1185">Reference proteome</keyword>
<gene>
    <name evidence="2" type="ORF">DPMN_073183</name>
</gene>
<dbReference type="AlphaFoldDB" id="A0A9D4BYK4"/>
<comment type="caution">
    <text evidence="2">The sequence shown here is derived from an EMBL/GenBank/DDBJ whole genome shotgun (WGS) entry which is preliminary data.</text>
</comment>
<name>A0A9D4BYK4_DREPO</name>
<dbReference type="EMBL" id="JAIWYP010000014">
    <property type="protein sequence ID" value="KAH3713391.1"/>
    <property type="molecule type" value="Genomic_DNA"/>
</dbReference>
<reference evidence="2" key="2">
    <citation type="submission" date="2020-11" db="EMBL/GenBank/DDBJ databases">
        <authorList>
            <person name="McCartney M.A."/>
            <person name="Auch B."/>
            <person name="Kono T."/>
            <person name="Mallez S."/>
            <person name="Becker A."/>
            <person name="Gohl D.M."/>
            <person name="Silverstein K.A.T."/>
            <person name="Koren S."/>
            <person name="Bechman K.B."/>
            <person name="Herman A."/>
            <person name="Abrahante J.E."/>
            <person name="Garbe J."/>
        </authorList>
    </citation>
    <scope>NUCLEOTIDE SEQUENCE</scope>
    <source>
        <strain evidence="2">Duluth1</strain>
        <tissue evidence="2">Whole animal</tissue>
    </source>
</reference>
<accession>A0A9D4BYK4</accession>
<organism evidence="2 3">
    <name type="scientific">Dreissena polymorpha</name>
    <name type="common">Zebra mussel</name>
    <name type="synonym">Mytilus polymorpha</name>
    <dbReference type="NCBI Taxonomy" id="45954"/>
    <lineage>
        <taxon>Eukaryota</taxon>
        <taxon>Metazoa</taxon>
        <taxon>Spiralia</taxon>
        <taxon>Lophotrochozoa</taxon>
        <taxon>Mollusca</taxon>
        <taxon>Bivalvia</taxon>
        <taxon>Autobranchia</taxon>
        <taxon>Heteroconchia</taxon>
        <taxon>Euheterodonta</taxon>
        <taxon>Imparidentia</taxon>
        <taxon>Neoheterodontei</taxon>
        <taxon>Myida</taxon>
        <taxon>Dreissenoidea</taxon>
        <taxon>Dreissenidae</taxon>
        <taxon>Dreissena</taxon>
    </lineage>
</organism>
<evidence type="ECO:0000313" key="3">
    <source>
        <dbReference type="Proteomes" id="UP000828390"/>
    </source>
</evidence>
<evidence type="ECO:0000313" key="2">
    <source>
        <dbReference type="EMBL" id="KAH3713391.1"/>
    </source>
</evidence>
<protein>
    <submittedName>
        <fullName evidence="2">Uncharacterized protein</fullName>
    </submittedName>
</protein>
<dbReference type="Proteomes" id="UP000828390">
    <property type="component" value="Unassembled WGS sequence"/>
</dbReference>
<reference evidence="2" key="1">
    <citation type="journal article" date="2019" name="bioRxiv">
        <title>The Genome of the Zebra Mussel, Dreissena polymorpha: A Resource for Invasive Species Research.</title>
        <authorList>
            <person name="McCartney M.A."/>
            <person name="Auch B."/>
            <person name="Kono T."/>
            <person name="Mallez S."/>
            <person name="Zhang Y."/>
            <person name="Obille A."/>
            <person name="Becker A."/>
            <person name="Abrahante J.E."/>
            <person name="Garbe J."/>
            <person name="Badalamenti J.P."/>
            <person name="Herman A."/>
            <person name="Mangelson H."/>
            <person name="Liachko I."/>
            <person name="Sullivan S."/>
            <person name="Sone E.D."/>
            <person name="Koren S."/>
            <person name="Silverstein K.A.T."/>
            <person name="Beckman K.B."/>
            <person name="Gohl D.M."/>
        </authorList>
    </citation>
    <scope>NUCLEOTIDE SEQUENCE</scope>
    <source>
        <strain evidence="2">Duluth1</strain>
        <tissue evidence="2">Whole animal</tissue>
    </source>
</reference>
<feature type="region of interest" description="Disordered" evidence="1">
    <location>
        <begin position="23"/>
        <end position="59"/>
    </location>
</feature>
<proteinExistence type="predicted"/>
<sequence>MVTFPNSKLRHSRIVSATNPSSVFTQTRSANTRIPSTQARGANTRIPSTATRNRIAAEA</sequence>
<feature type="compositionally biased region" description="Polar residues" evidence="1">
    <location>
        <begin position="23"/>
        <end position="52"/>
    </location>
</feature>